<keyword evidence="1" id="KW-0472">Membrane</keyword>
<dbReference type="InterPro" id="IPR044020">
    <property type="entry name" value="DUF5676"/>
</dbReference>
<dbReference type="Pfam" id="PF18926">
    <property type="entry name" value="DUF5676"/>
    <property type="match status" value="1"/>
</dbReference>
<dbReference type="AlphaFoldDB" id="A0A1Y6BHR0"/>
<feature type="transmembrane region" description="Helical" evidence="1">
    <location>
        <begin position="62"/>
        <end position="83"/>
    </location>
</feature>
<keyword evidence="3" id="KW-1185">Reference proteome</keyword>
<keyword evidence="1" id="KW-1133">Transmembrane helix</keyword>
<gene>
    <name evidence="2" type="ORF">SAMN02745746_00879</name>
</gene>
<feature type="transmembrane region" description="Helical" evidence="1">
    <location>
        <begin position="12"/>
        <end position="31"/>
    </location>
</feature>
<dbReference type="RefSeq" id="WP_085275215.1">
    <property type="nucleotide sequence ID" value="NZ_FXAG01000003.1"/>
</dbReference>
<evidence type="ECO:0000313" key="2">
    <source>
        <dbReference type="EMBL" id="SMF03448.1"/>
    </source>
</evidence>
<evidence type="ECO:0000313" key="3">
    <source>
        <dbReference type="Proteomes" id="UP000192920"/>
    </source>
</evidence>
<sequence length="92" mass="10312">MNTNAPWKIGVALASTMAISYGVCAVLYALWPDRGVDFLNALFHGLDFHKLDTPEPFTFAKFMYPLVVLAVWGFMVGTVFAWLHGLLQGNRY</sequence>
<dbReference type="Proteomes" id="UP000192920">
    <property type="component" value="Unassembled WGS sequence"/>
</dbReference>
<accession>A0A1Y6BHR0</accession>
<keyword evidence="1" id="KW-0812">Transmembrane</keyword>
<proteinExistence type="predicted"/>
<protein>
    <submittedName>
        <fullName evidence="2">Uncharacterized protein</fullName>
    </submittedName>
</protein>
<organism evidence="2 3">
    <name type="scientific">Pseudogulbenkiania subflava DSM 22618</name>
    <dbReference type="NCBI Taxonomy" id="1123014"/>
    <lineage>
        <taxon>Bacteria</taxon>
        <taxon>Pseudomonadati</taxon>
        <taxon>Pseudomonadota</taxon>
        <taxon>Betaproteobacteria</taxon>
        <taxon>Neisseriales</taxon>
        <taxon>Chromobacteriaceae</taxon>
        <taxon>Pseudogulbenkiania</taxon>
    </lineage>
</organism>
<dbReference type="EMBL" id="FXAG01000003">
    <property type="protein sequence ID" value="SMF03448.1"/>
    <property type="molecule type" value="Genomic_DNA"/>
</dbReference>
<dbReference type="STRING" id="1123014.SAMN02745746_00879"/>
<evidence type="ECO:0000256" key="1">
    <source>
        <dbReference type="SAM" id="Phobius"/>
    </source>
</evidence>
<name>A0A1Y6BHR0_9NEIS</name>
<reference evidence="3" key="1">
    <citation type="submission" date="2017-04" db="EMBL/GenBank/DDBJ databases">
        <authorList>
            <person name="Varghese N."/>
            <person name="Submissions S."/>
        </authorList>
    </citation>
    <scope>NUCLEOTIDE SEQUENCE [LARGE SCALE GENOMIC DNA]</scope>
    <source>
        <strain evidence="3">DSM 22618</strain>
    </source>
</reference>